<feature type="region of interest" description="Disordered" evidence="1">
    <location>
        <begin position="48"/>
        <end position="83"/>
    </location>
</feature>
<feature type="region of interest" description="Disordered" evidence="1">
    <location>
        <begin position="282"/>
        <end position="343"/>
    </location>
</feature>
<protein>
    <submittedName>
        <fullName evidence="2">SFRICE_029899</fullName>
    </submittedName>
</protein>
<feature type="compositionally biased region" description="Basic and acidic residues" evidence="1">
    <location>
        <begin position="300"/>
        <end position="311"/>
    </location>
</feature>
<reference evidence="2" key="1">
    <citation type="submission" date="2016-07" db="EMBL/GenBank/DDBJ databases">
        <authorList>
            <person name="Bretaudeau A."/>
        </authorList>
    </citation>
    <scope>NUCLEOTIDE SEQUENCE</scope>
    <source>
        <strain evidence="2">Rice</strain>
        <tissue evidence="2">Whole body</tissue>
    </source>
</reference>
<dbReference type="EMBL" id="ODYU01011466">
    <property type="protein sequence ID" value="SOQ57214.1"/>
    <property type="molecule type" value="Genomic_DNA"/>
</dbReference>
<sequence length="343" mass="38889">MSALLQFRTLSNEGRHLELMAKWSIWFLVIPSAQLQLEVAVARRRSCSRKDGEDVKRASNADLTNSDSHQTLTCLPPTRKDRRQWTDGVADRAQHAANTSYQLKELYEETTKTLAGVSKLKRKKPLMAKLSDLQQEAEKTGLKINIRKTKEMRSGVNNTPLRIGTDAVERLYKFTYLGNVVTETGGCEEDISSRIAKPRATYAQLRHTWKVTKDISSSKFLLTAAYVAFWEFLVRIFNVDQLEKCHEYPIDRQIKRRKWGGLTTHSEGVPITYPKSSWEKDALSTPSNLASHSVGRSGGHRNDVERGEAESSRPIAMEDFYGYPLPQPGDFFEEGKSSNGFSR</sequence>
<gene>
    <name evidence="2" type="ORF">SFRICE_029899</name>
</gene>
<dbReference type="AlphaFoldDB" id="A0A2H1WXW2"/>
<evidence type="ECO:0000313" key="2">
    <source>
        <dbReference type="EMBL" id="SOQ57214.1"/>
    </source>
</evidence>
<proteinExistence type="predicted"/>
<accession>A0A2H1WXW2</accession>
<feature type="compositionally biased region" description="Polar residues" evidence="1">
    <location>
        <begin position="61"/>
        <end position="73"/>
    </location>
</feature>
<feature type="compositionally biased region" description="Basic and acidic residues" evidence="1">
    <location>
        <begin position="48"/>
        <end position="59"/>
    </location>
</feature>
<organism evidence="2">
    <name type="scientific">Spodoptera frugiperda</name>
    <name type="common">Fall armyworm</name>
    <dbReference type="NCBI Taxonomy" id="7108"/>
    <lineage>
        <taxon>Eukaryota</taxon>
        <taxon>Metazoa</taxon>
        <taxon>Ecdysozoa</taxon>
        <taxon>Arthropoda</taxon>
        <taxon>Hexapoda</taxon>
        <taxon>Insecta</taxon>
        <taxon>Pterygota</taxon>
        <taxon>Neoptera</taxon>
        <taxon>Endopterygota</taxon>
        <taxon>Lepidoptera</taxon>
        <taxon>Glossata</taxon>
        <taxon>Ditrysia</taxon>
        <taxon>Noctuoidea</taxon>
        <taxon>Noctuidae</taxon>
        <taxon>Amphipyrinae</taxon>
        <taxon>Spodoptera</taxon>
    </lineage>
</organism>
<dbReference type="PANTHER" id="PTHR47027:SF25">
    <property type="entry name" value="REVERSE TRANSCRIPTASE DOMAIN-CONTAINING PROTEIN"/>
    <property type="match status" value="1"/>
</dbReference>
<evidence type="ECO:0000256" key="1">
    <source>
        <dbReference type="SAM" id="MobiDB-lite"/>
    </source>
</evidence>
<dbReference type="PANTHER" id="PTHR47027">
    <property type="entry name" value="REVERSE TRANSCRIPTASE DOMAIN-CONTAINING PROTEIN"/>
    <property type="match status" value="1"/>
</dbReference>
<name>A0A2H1WXW2_SPOFR</name>